<evidence type="ECO:0000256" key="2">
    <source>
        <dbReference type="ARBA" id="ARBA00022448"/>
    </source>
</evidence>
<comment type="similarity">
    <text evidence="9">Belongs to the major facilitator superfamily. Sugar transporter (TC 2.A.1.1) family. Trehalose transporter subfamily.</text>
</comment>
<sequence length="797" mass="89469">MCRSKRVYSEVAARSFTMLSKIGASYYIALAVANIISFIAGTSLTWTSPMMLDLEHPDKTPFDTVLNPEQSSWISAMLPLGAIIGPHIFGYLAQKIGRKPTLFIAGVPFLVAYIVFAFAVYPWMYFVARFAVGMTVGGMFTVMPMYIAELAEDHNRGALSTAMNCFICFGFFFSHAVGSYMEIMRFNIILSVFPVIFLVLFPLLSSETPSYYLMKGKVDKAKARLVHIRKGKNEDDIEEEWNKLQEKAKTEVHGNLWDIFRHKGNRKAFITAMSLLGFQQFSGINAILFYAEDIFGEAQPSLEPQICSIIVGFTQFATSFWTPYIVDKLGRRILLVVSAIGIIIAEVPLGIYCLMKERGNIITFIGGTAITWSSPMLLDLEHPDQTPFDRVLEPEETSWISSVLPLGAVFGPYVFGFMAKTIGRKTTLMIAAVPFFLSFITLAIALYPWTYYVARFVKGMTIGGMFTVMPMYIAELAEDHNRGALGSSMNCFICLGFLFSHAVGSYLRPFPFNLILAVFPVIFIILFGLLSSESPVYYILKGHEEKAKKTLYEIRRGNEEGDIEKEWQHMQEMAKDITRGRMWNIFKEKSNRRAFVISMGLLAFQQVSGINAILFFAEDIFKHTGTTLSAEICSIIVGFTQFLSSFWTPFIVDKFGRRILLIISAIGIIIAEVPLGFYCHLDRGGTDVSKANMVPVVCLIWYILSFNTGVAILPWTIMGELFSPDVKTEGNSLVTSLTWLIGFVIAKYFQPLGDEIGLAIPFWFFSGCTALLIPFTLFFVIETKGKSLDEIQNMLKS</sequence>
<keyword evidence="4" id="KW-0762">Sugar transport</keyword>
<feature type="transmembrane region" description="Helical" evidence="10">
    <location>
        <begin position="268"/>
        <end position="291"/>
    </location>
</feature>
<dbReference type="PROSITE" id="PS00217">
    <property type="entry name" value="SUGAR_TRANSPORT_2"/>
    <property type="match status" value="1"/>
</dbReference>
<dbReference type="InterPro" id="IPR020846">
    <property type="entry name" value="MFS_dom"/>
</dbReference>
<feature type="transmembrane region" description="Helical" evidence="10">
    <location>
        <begin position="183"/>
        <end position="204"/>
    </location>
</feature>
<evidence type="ECO:0000256" key="9">
    <source>
        <dbReference type="ARBA" id="ARBA00024348"/>
    </source>
</evidence>
<feature type="transmembrane region" description="Helical" evidence="10">
    <location>
        <begin position="514"/>
        <end position="540"/>
    </location>
</feature>
<feature type="transmembrane region" description="Helical" evidence="10">
    <location>
        <begin position="398"/>
        <end position="416"/>
    </location>
</feature>
<evidence type="ECO:0000313" key="12">
    <source>
        <dbReference type="EMBL" id="KAJ8920253.1"/>
    </source>
</evidence>
<dbReference type="AlphaFoldDB" id="A0AAV8W179"/>
<keyword evidence="3" id="KW-1003">Cell membrane</keyword>
<dbReference type="SUPFAM" id="SSF103473">
    <property type="entry name" value="MFS general substrate transporter"/>
    <property type="match status" value="2"/>
</dbReference>
<feature type="transmembrane region" description="Helical" evidence="10">
    <location>
        <begin position="456"/>
        <end position="477"/>
    </location>
</feature>
<evidence type="ECO:0000256" key="7">
    <source>
        <dbReference type="ARBA" id="ARBA00023136"/>
    </source>
</evidence>
<feature type="transmembrane region" description="Helical" evidence="10">
    <location>
        <begin position="159"/>
        <end position="177"/>
    </location>
</feature>
<evidence type="ECO:0000256" key="10">
    <source>
        <dbReference type="SAM" id="Phobius"/>
    </source>
</evidence>
<evidence type="ECO:0000256" key="4">
    <source>
        <dbReference type="ARBA" id="ARBA00022597"/>
    </source>
</evidence>
<dbReference type="PANTHER" id="PTHR48021">
    <property type="match status" value="1"/>
</dbReference>
<evidence type="ECO:0000259" key="11">
    <source>
        <dbReference type="PROSITE" id="PS50850"/>
    </source>
</evidence>
<feature type="transmembrane region" description="Helical" evidence="10">
    <location>
        <begin position="73"/>
        <end position="93"/>
    </location>
</feature>
<keyword evidence="8" id="KW-0325">Glycoprotein</keyword>
<keyword evidence="5 10" id="KW-0812">Transmembrane</keyword>
<protein>
    <recommendedName>
        <fullName evidence="11">Major facilitator superfamily (MFS) profile domain-containing protein</fullName>
    </recommendedName>
</protein>
<dbReference type="InterPro" id="IPR036259">
    <property type="entry name" value="MFS_trans_sf"/>
</dbReference>
<feature type="transmembrane region" description="Helical" evidence="10">
    <location>
        <begin position="594"/>
        <end position="616"/>
    </location>
</feature>
<dbReference type="InterPro" id="IPR005828">
    <property type="entry name" value="MFS_sugar_transport-like"/>
</dbReference>
<feature type="transmembrane region" description="Helical" evidence="10">
    <location>
        <begin position="333"/>
        <end position="354"/>
    </location>
</feature>
<evidence type="ECO:0000256" key="5">
    <source>
        <dbReference type="ARBA" id="ARBA00022692"/>
    </source>
</evidence>
<evidence type="ECO:0000256" key="8">
    <source>
        <dbReference type="ARBA" id="ARBA00023180"/>
    </source>
</evidence>
<dbReference type="PROSITE" id="PS50850">
    <property type="entry name" value="MFS"/>
    <property type="match status" value="1"/>
</dbReference>
<dbReference type="GO" id="GO:0022857">
    <property type="term" value="F:transmembrane transporter activity"/>
    <property type="evidence" value="ECO:0007669"/>
    <property type="project" value="InterPro"/>
</dbReference>
<comment type="subcellular location">
    <subcellularLocation>
        <location evidence="1">Cell membrane</location>
        <topology evidence="1">Multi-pass membrane protein</topology>
    </subcellularLocation>
</comment>
<dbReference type="InterPro" id="IPR003663">
    <property type="entry name" value="Sugar/inositol_transpt"/>
</dbReference>
<feature type="transmembrane region" description="Helical" evidence="10">
    <location>
        <begin position="659"/>
        <end position="679"/>
    </location>
</feature>
<feature type="transmembrane region" description="Helical" evidence="10">
    <location>
        <begin position="428"/>
        <end position="450"/>
    </location>
</feature>
<dbReference type="Gene3D" id="1.20.1250.20">
    <property type="entry name" value="MFS general substrate transporter like domains"/>
    <property type="match status" value="2"/>
</dbReference>
<dbReference type="InterPro" id="IPR005829">
    <property type="entry name" value="Sugar_transporter_CS"/>
</dbReference>
<comment type="caution">
    <text evidence="12">The sequence shown here is derived from an EMBL/GenBank/DDBJ whole genome shotgun (WGS) entry which is preliminary data.</text>
</comment>
<feature type="transmembrane region" description="Helical" evidence="10">
    <location>
        <begin position="24"/>
        <end position="46"/>
    </location>
</feature>
<evidence type="ECO:0000256" key="1">
    <source>
        <dbReference type="ARBA" id="ARBA00004651"/>
    </source>
</evidence>
<evidence type="ECO:0000256" key="3">
    <source>
        <dbReference type="ARBA" id="ARBA00022475"/>
    </source>
</evidence>
<feature type="transmembrane region" description="Helical" evidence="10">
    <location>
        <begin position="127"/>
        <end position="147"/>
    </location>
</feature>
<keyword evidence="2" id="KW-0813">Transport</keyword>
<evidence type="ECO:0000256" key="6">
    <source>
        <dbReference type="ARBA" id="ARBA00022989"/>
    </source>
</evidence>
<dbReference type="Proteomes" id="UP001159042">
    <property type="component" value="Unassembled WGS sequence"/>
</dbReference>
<keyword evidence="7 10" id="KW-0472">Membrane</keyword>
<dbReference type="Pfam" id="PF00083">
    <property type="entry name" value="Sugar_tr"/>
    <property type="match status" value="2"/>
</dbReference>
<organism evidence="12 13">
    <name type="scientific">Exocentrus adspersus</name>
    <dbReference type="NCBI Taxonomy" id="1586481"/>
    <lineage>
        <taxon>Eukaryota</taxon>
        <taxon>Metazoa</taxon>
        <taxon>Ecdysozoa</taxon>
        <taxon>Arthropoda</taxon>
        <taxon>Hexapoda</taxon>
        <taxon>Insecta</taxon>
        <taxon>Pterygota</taxon>
        <taxon>Neoptera</taxon>
        <taxon>Endopterygota</taxon>
        <taxon>Coleoptera</taxon>
        <taxon>Polyphaga</taxon>
        <taxon>Cucujiformia</taxon>
        <taxon>Chrysomeloidea</taxon>
        <taxon>Cerambycidae</taxon>
        <taxon>Lamiinae</taxon>
        <taxon>Acanthocinini</taxon>
        <taxon>Exocentrus</taxon>
    </lineage>
</organism>
<dbReference type="PANTHER" id="PTHR48021:SF47">
    <property type="entry name" value="GH17672P"/>
    <property type="match status" value="1"/>
</dbReference>
<feature type="transmembrane region" description="Helical" evidence="10">
    <location>
        <begin position="762"/>
        <end position="781"/>
    </location>
</feature>
<name>A0AAV8W179_9CUCU</name>
<feature type="transmembrane region" description="Helical" evidence="10">
    <location>
        <begin position="628"/>
        <end position="647"/>
    </location>
</feature>
<feature type="transmembrane region" description="Helical" evidence="10">
    <location>
        <begin position="699"/>
        <end position="718"/>
    </location>
</feature>
<feature type="transmembrane region" description="Helical" evidence="10">
    <location>
        <begin position="730"/>
        <end position="750"/>
    </location>
</feature>
<feature type="transmembrane region" description="Helical" evidence="10">
    <location>
        <begin position="489"/>
        <end position="508"/>
    </location>
</feature>
<reference evidence="12 13" key="1">
    <citation type="journal article" date="2023" name="Insect Mol. Biol.">
        <title>Genome sequencing provides insights into the evolution of gene families encoding plant cell wall-degrading enzymes in longhorned beetles.</title>
        <authorList>
            <person name="Shin N.R."/>
            <person name="Okamura Y."/>
            <person name="Kirsch R."/>
            <person name="Pauchet Y."/>
        </authorList>
    </citation>
    <scope>NUCLEOTIDE SEQUENCE [LARGE SCALE GENOMIC DNA]</scope>
    <source>
        <strain evidence="12">EAD_L_NR</strain>
    </source>
</reference>
<dbReference type="InterPro" id="IPR050549">
    <property type="entry name" value="MFS_Trehalose_Transporter"/>
</dbReference>
<gene>
    <name evidence="12" type="ORF">NQ315_011914</name>
</gene>
<evidence type="ECO:0000313" key="13">
    <source>
        <dbReference type="Proteomes" id="UP001159042"/>
    </source>
</evidence>
<feature type="transmembrane region" description="Helical" evidence="10">
    <location>
        <begin position="361"/>
        <end position="378"/>
    </location>
</feature>
<feature type="transmembrane region" description="Helical" evidence="10">
    <location>
        <begin position="100"/>
        <end position="121"/>
    </location>
</feature>
<dbReference type="FunFam" id="1.20.1250.20:FF:000055">
    <property type="entry name" value="Facilitated trehalose transporter Tret1-2 homolog"/>
    <property type="match status" value="1"/>
</dbReference>
<dbReference type="NCBIfam" id="TIGR00879">
    <property type="entry name" value="SP"/>
    <property type="match status" value="1"/>
</dbReference>
<feature type="domain" description="Major facilitator superfamily (MFS) profile" evidence="11">
    <location>
        <begin position="334"/>
        <end position="784"/>
    </location>
</feature>
<accession>A0AAV8W179</accession>
<keyword evidence="6 10" id="KW-1133">Transmembrane helix</keyword>
<dbReference type="EMBL" id="JANEYG010000015">
    <property type="protein sequence ID" value="KAJ8920253.1"/>
    <property type="molecule type" value="Genomic_DNA"/>
</dbReference>
<dbReference type="GO" id="GO:0005886">
    <property type="term" value="C:plasma membrane"/>
    <property type="evidence" value="ECO:0007669"/>
    <property type="project" value="UniProtKB-SubCell"/>
</dbReference>
<dbReference type="PRINTS" id="PR00171">
    <property type="entry name" value="SUGRTRNSPORT"/>
</dbReference>
<keyword evidence="13" id="KW-1185">Reference proteome</keyword>
<dbReference type="FunFam" id="1.20.1250.20:FF:000218">
    <property type="entry name" value="facilitated trehalose transporter Tret1"/>
    <property type="match status" value="1"/>
</dbReference>
<proteinExistence type="inferred from homology"/>